<evidence type="ECO:0000313" key="2">
    <source>
        <dbReference type="Proteomes" id="UP001163719"/>
    </source>
</evidence>
<evidence type="ECO:0008006" key="3">
    <source>
        <dbReference type="Google" id="ProtNLM"/>
    </source>
</evidence>
<gene>
    <name evidence="1" type="ORF">OH806_14035</name>
</gene>
<reference evidence="1" key="1">
    <citation type="submission" date="2022-10" db="EMBL/GenBank/DDBJ databases">
        <title>Chryseobacterium babae sp. nov. isolated from the gut of the beetle Oryctes rhinoceros, and Chryseobacterium kimseyorum sp. nov., isolated from a stick insect rearing cage.</title>
        <authorList>
            <person name="Shelomi M."/>
            <person name="Han C.-J."/>
            <person name="Chen W.-M."/>
            <person name="Chen H.-K."/>
            <person name="Liaw S.-J."/>
            <person name="Muhle E."/>
            <person name="Clermont D."/>
        </authorList>
    </citation>
    <scope>NUCLEOTIDE SEQUENCE</scope>
    <source>
        <strain evidence="1">WLa1L2M3</strain>
    </source>
</reference>
<sequence length="131" mass="14863">MKKLLLLATMGVFTLSTISCRHSKESEMNVIKDDAPSVNNDDISKNVFTDENGEQMEVVVNNTKNIVTIRLEGKTYELKKNNQLPEFTATNAEYQYSNIRGKVTLLKKDYNMVLFQTKKVSKSIGNNMASY</sequence>
<proteinExistence type="predicted"/>
<dbReference type="PROSITE" id="PS51257">
    <property type="entry name" value="PROKAR_LIPOPROTEIN"/>
    <property type="match status" value="1"/>
</dbReference>
<dbReference type="Proteomes" id="UP001163719">
    <property type="component" value="Unassembled WGS sequence"/>
</dbReference>
<name>A0ABT3HRZ2_9FLAO</name>
<keyword evidence="2" id="KW-1185">Reference proteome</keyword>
<evidence type="ECO:0000313" key="1">
    <source>
        <dbReference type="EMBL" id="MCW3162388.1"/>
    </source>
</evidence>
<dbReference type="RefSeq" id="WP_264744305.1">
    <property type="nucleotide sequence ID" value="NZ_JAPDHV010000007.1"/>
</dbReference>
<organism evidence="1 2">
    <name type="scientific">Chryseobacterium oryctis</name>
    <dbReference type="NCBI Taxonomy" id="2952618"/>
    <lineage>
        <taxon>Bacteria</taxon>
        <taxon>Pseudomonadati</taxon>
        <taxon>Bacteroidota</taxon>
        <taxon>Flavobacteriia</taxon>
        <taxon>Flavobacteriales</taxon>
        <taxon>Weeksellaceae</taxon>
        <taxon>Chryseobacterium group</taxon>
        <taxon>Chryseobacterium</taxon>
    </lineage>
</organism>
<dbReference type="EMBL" id="JAPDHV010000007">
    <property type="protein sequence ID" value="MCW3162388.1"/>
    <property type="molecule type" value="Genomic_DNA"/>
</dbReference>
<accession>A0ABT3HRZ2</accession>
<comment type="caution">
    <text evidence="1">The sequence shown here is derived from an EMBL/GenBank/DDBJ whole genome shotgun (WGS) entry which is preliminary data.</text>
</comment>
<protein>
    <recommendedName>
        <fullName evidence="3">Lipoprotein</fullName>
    </recommendedName>
</protein>